<name>A0A562LZJ0_9SPHI</name>
<sequence length="138" mass="16714">MLLRNFDVAKKYFDYNRNKEFEDTSNPQIKGWYKYINNVLSALFVKDNQLYFIYGNDTVMISNSHHVLLKTRDNNSYEFTLLDGFEILTQFYYQLPNFSFNFAPFEYLDDEDNSWEEYVAKVINDKQRQVNFVKNLME</sequence>
<dbReference type="RefSeq" id="WP_145331400.1">
    <property type="nucleotide sequence ID" value="NZ_JBPFQP010000005.1"/>
</dbReference>
<organism evidence="1 2">
    <name type="scientific">Sphingobacterium siyangense</name>
    <dbReference type="NCBI Taxonomy" id="459529"/>
    <lineage>
        <taxon>Bacteria</taxon>
        <taxon>Pseudomonadati</taxon>
        <taxon>Bacteroidota</taxon>
        <taxon>Sphingobacteriia</taxon>
        <taxon>Sphingobacteriales</taxon>
        <taxon>Sphingobacteriaceae</taxon>
        <taxon>Sphingobacterium</taxon>
    </lineage>
</organism>
<comment type="caution">
    <text evidence="1">The sequence shown here is derived from an EMBL/GenBank/DDBJ whole genome shotgun (WGS) entry which is preliminary data.</text>
</comment>
<evidence type="ECO:0000313" key="1">
    <source>
        <dbReference type="EMBL" id="TWI13056.1"/>
    </source>
</evidence>
<reference evidence="1 2" key="1">
    <citation type="journal article" date="2015" name="Stand. Genomic Sci.">
        <title>Genomic Encyclopedia of Bacterial and Archaeal Type Strains, Phase III: the genomes of soil and plant-associated and newly described type strains.</title>
        <authorList>
            <person name="Whitman W.B."/>
            <person name="Woyke T."/>
            <person name="Klenk H.P."/>
            <person name="Zhou Y."/>
            <person name="Lilburn T.G."/>
            <person name="Beck B.J."/>
            <person name="De Vos P."/>
            <person name="Vandamme P."/>
            <person name="Eisen J.A."/>
            <person name="Garrity G."/>
            <person name="Hugenholtz P."/>
            <person name="Kyrpides N.C."/>
        </authorList>
    </citation>
    <scope>NUCLEOTIDE SEQUENCE [LARGE SCALE GENOMIC DNA]</scope>
    <source>
        <strain evidence="1 2">CGMCC 1.6855</strain>
    </source>
</reference>
<proteinExistence type="predicted"/>
<accession>A0A562LZJ0</accession>
<protein>
    <submittedName>
        <fullName evidence="1">Uncharacterized protein</fullName>
    </submittedName>
</protein>
<gene>
    <name evidence="1" type="ORF">IQ31_05519</name>
</gene>
<dbReference type="EMBL" id="VLKR01000060">
    <property type="protein sequence ID" value="TWI13056.1"/>
    <property type="molecule type" value="Genomic_DNA"/>
</dbReference>
<dbReference type="Proteomes" id="UP000315908">
    <property type="component" value="Unassembled WGS sequence"/>
</dbReference>
<evidence type="ECO:0000313" key="2">
    <source>
        <dbReference type="Proteomes" id="UP000315908"/>
    </source>
</evidence>
<dbReference type="AlphaFoldDB" id="A0A562LZJ0"/>